<dbReference type="AlphaFoldDB" id="A0A7J7J6K9"/>
<comment type="caution">
    <text evidence="1">The sequence shown here is derived from an EMBL/GenBank/DDBJ whole genome shotgun (WGS) entry which is preliminary data.</text>
</comment>
<accession>A0A7J7J6K9</accession>
<keyword evidence="2" id="KW-1185">Reference proteome</keyword>
<dbReference type="Proteomes" id="UP000593567">
    <property type="component" value="Unassembled WGS sequence"/>
</dbReference>
<dbReference type="SUPFAM" id="SSF52540">
    <property type="entry name" value="P-loop containing nucleoside triphosphate hydrolases"/>
    <property type="match status" value="1"/>
</dbReference>
<evidence type="ECO:0000313" key="2">
    <source>
        <dbReference type="Proteomes" id="UP000593567"/>
    </source>
</evidence>
<dbReference type="EMBL" id="VXIV02003007">
    <property type="protein sequence ID" value="KAF6021557.1"/>
    <property type="molecule type" value="Genomic_DNA"/>
</dbReference>
<sequence>MVVDQFKTFGFVLCQLLYFLLKLVTSLLQQILHRCNGVAAHRKRVFADTDTTGQVAEVSRVIARLPGIGMSVASHSHFLCWHEKFTDIHYILKPNVTLYFMDSSQAVFVENPIDVNIYDTKKYPFFFIAQRLSCVKVITVPMSDLLKLSSRIGDPKCSVGWILHMTRCGSTAVVQGLNAVPNCTVVSESQDLLVLLSEIAMKQNVNFNDYLTSSTFREILTFSVRFILKDFSKTEFACIKTTGSFSYCIVSLIADIFPDHKLVSMHRDGLATAKSMWRMCNAHVGLNAGLFVFNRLPTKLTKPLQKFLFVISNGLMTEVESYFYNGELNLYVLLFIQWVTNIVTFLRASPSMRGKLLPIFHDDFQADRPQVMLKICEYFGISGEHLSACAQAMEGDSQAGTPLDLKLLQTKVPWKGDEQTLIVCNSILKRFNLPDINTKFRFDSNLQIEAM</sequence>
<proteinExistence type="predicted"/>
<dbReference type="PANTHER" id="PTHR33844">
    <property type="entry name" value="SULFOTRANSFER_1 DOMAIN-CONTAINING PROTEIN"/>
    <property type="match status" value="1"/>
</dbReference>
<dbReference type="PANTHER" id="PTHR33844:SF1">
    <property type="entry name" value="SULFOTRANSFERASE DOMAIN-CONTAINING PROTEIN"/>
    <property type="match status" value="1"/>
</dbReference>
<dbReference type="OrthoDB" id="5912733at2759"/>
<name>A0A7J7J6K9_BUGNE</name>
<organism evidence="1 2">
    <name type="scientific">Bugula neritina</name>
    <name type="common">Brown bryozoan</name>
    <name type="synonym">Sertularia neritina</name>
    <dbReference type="NCBI Taxonomy" id="10212"/>
    <lineage>
        <taxon>Eukaryota</taxon>
        <taxon>Metazoa</taxon>
        <taxon>Spiralia</taxon>
        <taxon>Lophotrochozoa</taxon>
        <taxon>Bryozoa</taxon>
        <taxon>Gymnolaemata</taxon>
        <taxon>Cheilostomatida</taxon>
        <taxon>Flustrina</taxon>
        <taxon>Buguloidea</taxon>
        <taxon>Bugulidae</taxon>
        <taxon>Bugula</taxon>
    </lineage>
</organism>
<dbReference type="InterPro" id="IPR027417">
    <property type="entry name" value="P-loop_NTPase"/>
</dbReference>
<evidence type="ECO:0008006" key="3">
    <source>
        <dbReference type="Google" id="ProtNLM"/>
    </source>
</evidence>
<reference evidence="1" key="1">
    <citation type="submission" date="2020-06" db="EMBL/GenBank/DDBJ databases">
        <title>Draft genome of Bugula neritina, a colonial animal packing powerful symbionts and potential medicines.</title>
        <authorList>
            <person name="Rayko M."/>
        </authorList>
    </citation>
    <scope>NUCLEOTIDE SEQUENCE [LARGE SCALE GENOMIC DNA]</scope>
    <source>
        <strain evidence="1">Kwan_BN1</strain>
    </source>
</reference>
<evidence type="ECO:0000313" key="1">
    <source>
        <dbReference type="EMBL" id="KAF6021557.1"/>
    </source>
</evidence>
<protein>
    <recommendedName>
        <fullName evidence="3">Sulfotransferase domain-containing protein</fullName>
    </recommendedName>
</protein>
<dbReference type="Gene3D" id="3.40.50.300">
    <property type="entry name" value="P-loop containing nucleotide triphosphate hydrolases"/>
    <property type="match status" value="1"/>
</dbReference>
<gene>
    <name evidence="1" type="ORF">EB796_020133</name>
</gene>